<dbReference type="InterPro" id="IPR004895">
    <property type="entry name" value="Prenylated_rab_accept_PRA1"/>
</dbReference>
<organism evidence="8 9">
    <name type="scientific">Ridgeia piscesae</name>
    <name type="common">Tubeworm</name>
    <dbReference type="NCBI Taxonomy" id="27915"/>
    <lineage>
        <taxon>Eukaryota</taxon>
        <taxon>Metazoa</taxon>
        <taxon>Spiralia</taxon>
        <taxon>Lophotrochozoa</taxon>
        <taxon>Annelida</taxon>
        <taxon>Polychaeta</taxon>
        <taxon>Sedentaria</taxon>
        <taxon>Canalipalpata</taxon>
        <taxon>Sabellida</taxon>
        <taxon>Siboglinidae</taxon>
        <taxon>Ridgeia</taxon>
    </lineage>
</organism>
<keyword evidence="6 7" id="KW-0472">Membrane</keyword>
<dbReference type="GO" id="GO:0008021">
    <property type="term" value="C:synaptic vesicle"/>
    <property type="evidence" value="ECO:0007669"/>
    <property type="project" value="UniProtKB-SubCell"/>
</dbReference>
<evidence type="ECO:0000256" key="5">
    <source>
        <dbReference type="ARBA" id="ARBA00022989"/>
    </source>
</evidence>
<comment type="similarity">
    <text evidence="3 7">Belongs to the PRA1 family.</text>
</comment>
<accession>A0AAD9NF42</accession>
<comment type="subcellular location">
    <subcellularLocation>
        <location evidence="2">Cytoplasmic vesicle</location>
        <location evidence="2">Secretory vesicle</location>
        <location evidence="2">Synaptic vesicle</location>
    </subcellularLocation>
    <subcellularLocation>
        <location evidence="1 7">Membrane</location>
        <topology evidence="1 7">Multi-pass membrane protein</topology>
    </subcellularLocation>
</comment>
<keyword evidence="5 7" id="KW-1133">Transmembrane helix</keyword>
<evidence type="ECO:0000256" key="7">
    <source>
        <dbReference type="RuleBase" id="RU363107"/>
    </source>
</evidence>
<dbReference type="Proteomes" id="UP001209878">
    <property type="component" value="Unassembled WGS sequence"/>
</dbReference>
<evidence type="ECO:0000256" key="1">
    <source>
        <dbReference type="ARBA" id="ARBA00004141"/>
    </source>
</evidence>
<evidence type="ECO:0000256" key="3">
    <source>
        <dbReference type="ARBA" id="ARBA00006483"/>
    </source>
</evidence>
<sequence>MSMTLTNIRLREWFQKRRESVQPWNIFLSPSNFKLPKAVAPATKRFMSNIEKFQSNYIFVFLGLVAFCLLTSPLLLVAIATSLGACYIISLKNQDRKIRIMGRELSLVEQYTAVGIMSFPIFWLAGAGSAVFWVIGASFFAIALHASLYAGQEDIAINDEVFEELKVETV</sequence>
<evidence type="ECO:0000256" key="2">
    <source>
        <dbReference type="ARBA" id="ARBA00004234"/>
    </source>
</evidence>
<dbReference type="GO" id="GO:0005794">
    <property type="term" value="C:Golgi apparatus"/>
    <property type="evidence" value="ECO:0007669"/>
    <property type="project" value="TreeGrafter"/>
</dbReference>
<evidence type="ECO:0000313" key="9">
    <source>
        <dbReference type="Proteomes" id="UP001209878"/>
    </source>
</evidence>
<dbReference type="PANTHER" id="PTHR19317">
    <property type="entry name" value="PRENYLATED RAB ACCEPTOR 1-RELATED"/>
    <property type="match status" value="1"/>
</dbReference>
<dbReference type="GO" id="GO:0016020">
    <property type="term" value="C:membrane"/>
    <property type="evidence" value="ECO:0007669"/>
    <property type="project" value="UniProtKB-SubCell"/>
</dbReference>
<protein>
    <recommendedName>
        <fullName evidence="7">PRA1 family protein</fullName>
    </recommendedName>
</protein>
<keyword evidence="9" id="KW-1185">Reference proteome</keyword>
<evidence type="ECO:0000256" key="4">
    <source>
        <dbReference type="ARBA" id="ARBA00022692"/>
    </source>
</evidence>
<keyword evidence="4 7" id="KW-0812">Transmembrane</keyword>
<evidence type="ECO:0000256" key="6">
    <source>
        <dbReference type="ARBA" id="ARBA00023136"/>
    </source>
</evidence>
<dbReference type="AlphaFoldDB" id="A0AAD9NF42"/>
<proteinExistence type="inferred from homology"/>
<feature type="transmembrane region" description="Helical" evidence="7">
    <location>
        <begin position="57"/>
        <end position="90"/>
    </location>
</feature>
<dbReference type="EMBL" id="JAODUO010001342">
    <property type="protein sequence ID" value="KAK2165986.1"/>
    <property type="molecule type" value="Genomic_DNA"/>
</dbReference>
<gene>
    <name evidence="8" type="ORF">NP493_1344g00023</name>
</gene>
<dbReference type="PANTHER" id="PTHR19317:SF0">
    <property type="entry name" value="PRENYLATED RAB ACCEPTOR PROTEIN 1"/>
    <property type="match status" value="1"/>
</dbReference>
<dbReference type="Pfam" id="PF03208">
    <property type="entry name" value="PRA1"/>
    <property type="match status" value="1"/>
</dbReference>
<reference evidence="8" key="1">
    <citation type="journal article" date="2023" name="Mol. Biol. Evol.">
        <title>Third-Generation Sequencing Reveals the Adaptive Role of the Epigenome in Three Deep-Sea Polychaetes.</title>
        <authorList>
            <person name="Perez M."/>
            <person name="Aroh O."/>
            <person name="Sun Y."/>
            <person name="Lan Y."/>
            <person name="Juniper S.K."/>
            <person name="Young C.R."/>
            <person name="Angers B."/>
            <person name="Qian P.Y."/>
        </authorList>
    </citation>
    <scope>NUCLEOTIDE SEQUENCE</scope>
    <source>
        <strain evidence="8">R07B-5</strain>
    </source>
</reference>
<name>A0AAD9NF42_RIDPI</name>
<feature type="transmembrane region" description="Helical" evidence="7">
    <location>
        <begin position="111"/>
        <end position="144"/>
    </location>
</feature>
<evidence type="ECO:0000313" key="8">
    <source>
        <dbReference type="EMBL" id="KAK2165986.1"/>
    </source>
</evidence>
<comment type="caution">
    <text evidence="8">The sequence shown here is derived from an EMBL/GenBank/DDBJ whole genome shotgun (WGS) entry which is preliminary data.</text>
</comment>